<feature type="non-terminal residue" evidence="2">
    <location>
        <position position="68"/>
    </location>
</feature>
<feature type="non-terminal residue" evidence="2">
    <location>
        <position position="1"/>
    </location>
</feature>
<evidence type="ECO:0000313" key="2">
    <source>
        <dbReference type="EMBL" id="CAA9232361.1"/>
    </source>
</evidence>
<feature type="compositionally biased region" description="Basic residues" evidence="1">
    <location>
        <begin position="8"/>
        <end position="35"/>
    </location>
</feature>
<dbReference type="EC" id="3.6.3.14" evidence="2"/>
<feature type="compositionally biased region" description="Basic residues" evidence="1">
    <location>
        <begin position="46"/>
        <end position="68"/>
    </location>
</feature>
<gene>
    <name evidence="2" type="ORF">AVDCRST_MAG54-1079</name>
</gene>
<protein>
    <submittedName>
        <fullName evidence="2">ATP synthase F0 sector subunit c</fullName>
        <ecNumber evidence="2">3.6.3.14</ecNumber>
    </submittedName>
</protein>
<sequence>GSGQPQHGRLRPLGRRPRYRCRHRLRGVHQRRRPPARGPRPAADHRVHRLRPLRGARHHRSGPRVRHL</sequence>
<name>A0A6J4HTM5_9PSEU</name>
<evidence type="ECO:0000256" key="1">
    <source>
        <dbReference type="SAM" id="MobiDB-lite"/>
    </source>
</evidence>
<dbReference type="GO" id="GO:0016787">
    <property type="term" value="F:hydrolase activity"/>
    <property type="evidence" value="ECO:0007669"/>
    <property type="project" value="UniProtKB-KW"/>
</dbReference>
<accession>A0A6J4HTM5</accession>
<proteinExistence type="predicted"/>
<reference evidence="2" key="1">
    <citation type="submission" date="2020-02" db="EMBL/GenBank/DDBJ databases">
        <authorList>
            <person name="Meier V. D."/>
        </authorList>
    </citation>
    <scope>NUCLEOTIDE SEQUENCE</scope>
    <source>
        <strain evidence="2">AVDCRST_MAG54</strain>
    </source>
</reference>
<feature type="region of interest" description="Disordered" evidence="1">
    <location>
        <begin position="1"/>
        <end position="68"/>
    </location>
</feature>
<dbReference type="EMBL" id="CADCTH010000145">
    <property type="protein sequence ID" value="CAA9232361.1"/>
    <property type="molecule type" value="Genomic_DNA"/>
</dbReference>
<organism evidence="2">
    <name type="scientific">uncultured Actinomycetospora sp</name>
    <dbReference type="NCBI Taxonomy" id="1135996"/>
    <lineage>
        <taxon>Bacteria</taxon>
        <taxon>Bacillati</taxon>
        <taxon>Actinomycetota</taxon>
        <taxon>Actinomycetes</taxon>
        <taxon>Pseudonocardiales</taxon>
        <taxon>Pseudonocardiaceae</taxon>
        <taxon>Actinomycetospora</taxon>
        <taxon>environmental samples</taxon>
    </lineage>
</organism>
<keyword evidence="2" id="KW-0378">Hydrolase</keyword>
<dbReference type="AlphaFoldDB" id="A0A6J4HTM5"/>